<dbReference type="AlphaFoldDB" id="A0A5B9QMR3"/>
<dbReference type="InterPro" id="IPR013549">
    <property type="entry name" value="DUF1731"/>
</dbReference>
<dbReference type="Pfam" id="PF01370">
    <property type="entry name" value="Epimerase"/>
    <property type="match status" value="1"/>
</dbReference>
<dbReference type="NCBIfam" id="TIGR01777">
    <property type="entry name" value="yfcH"/>
    <property type="match status" value="1"/>
</dbReference>
<sequence length="464" mass="50784">MTSTSVFERSVELPVDQASAFAYHDSPGALQRLLPPWESIEILSTDNQITVGSRVRLKAKVCGLPIKYTAKHTVYDPPHHFQDVQEKGPFAGWCHDHRFDAVSASQSRLTDHLEYRIPLGPLGKLLGSRMARNQLEAMFRYRHATTRQDLNLAAAYSLSSQRIGLSGATGLVGQQLQPLLQMLGHQVDSIVRHKADAADEIAVWDDAFDTAADANLEKLRRLDAVVHLAGKPIAAGRWSEQTKRQIRDSRVDKTHQLCQRLAALGDDKPQTLLCASATGIYGDRGDETLDEQSDPGQGFLADVAQQWEQACQPAVDAGIRVVHLRFGMILSPRGGALQKTLLPAKLGGGRLGSGRQWWSWIALDDVLGGIYHALATPELHGPVNFVAPQALTNAQFTAVLGKVLRRPTIVPAPAFALRLALGEMADALLLASARVEPRQLQQTGYAFRFPDLEAALLHLLGRNS</sequence>
<keyword evidence="7" id="KW-1185">Reference proteome</keyword>
<dbReference type="SUPFAM" id="SSF51735">
    <property type="entry name" value="NAD(P)-binding Rossmann-fold domains"/>
    <property type="match status" value="1"/>
</dbReference>
<evidence type="ECO:0000259" key="5">
    <source>
        <dbReference type="Pfam" id="PF08338"/>
    </source>
</evidence>
<evidence type="ECO:0000256" key="1">
    <source>
        <dbReference type="ARBA" id="ARBA00008918"/>
    </source>
</evidence>
<feature type="domain" description="Coenzyme Q-binding protein COQ10 START" evidence="4">
    <location>
        <begin position="14"/>
        <end position="139"/>
    </location>
</feature>
<dbReference type="Pfam" id="PF03364">
    <property type="entry name" value="Polyketide_cyc"/>
    <property type="match status" value="1"/>
</dbReference>
<evidence type="ECO:0000259" key="3">
    <source>
        <dbReference type="Pfam" id="PF01370"/>
    </source>
</evidence>
<dbReference type="CDD" id="cd07820">
    <property type="entry name" value="SRPBCC_3"/>
    <property type="match status" value="1"/>
</dbReference>
<dbReference type="EMBL" id="CP042914">
    <property type="protein sequence ID" value="QEG40278.1"/>
    <property type="molecule type" value="Genomic_DNA"/>
</dbReference>
<evidence type="ECO:0000313" key="6">
    <source>
        <dbReference type="EMBL" id="QEG40278.1"/>
    </source>
</evidence>
<dbReference type="PANTHER" id="PTHR11092:SF0">
    <property type="entry name" value="EPIMERASE FAMILY PROTEIN SDR39U1"/>
    <property type="match status" value="1"/>
</dbReference>
<comment type="similarity">
    <text evidence="2">Belongs to the NAD(P)-dependent epimerase/dehydratase family. SDR39U1 subfamily.</text>
</comment>
<feature type="domain" description="NAD-dependent epimerase/dehydratase" evidence="3">
    <location>
        <begin position="166"/>
        <end position="378"/>
    </location>
</feature>
<evidence type="ECO:0000313" key="7">
    <source>
        <dbReference type="Proteomes" id="UP000325286"/>
    </source>
</evidence>
<organism evidence="6 7">
    <name type="scientific">Roseimaritima ulvae</name>
    <dbReference type="NCBI Taxonomy" id="980254"/>
    <lineage>
        <taxon>Bacteria</taxon>
        <taxon>Pseudomonadati</taxon>
        <taxon>Planctomycetota</taxon>
        <taxon>Planctomycetia</taxon>
        <taxon>Pirellulales</taxon>
        <taxon>Pirellulaceae</taxon>
        <taxon>Roseimaritima</taxon>
    </lineage>
</organism>
<dbReference type="SUPFAM" id="SSF55961">
    <property type="entry name" value="Bet v1-like"/>
    <property type="match status" value="1"/>
</dbReference>
<dbReference type="OrthoDB" id="9801773at2"/>
<dbReference type="InterPro" id="IPR001509">
    <property type="entry name" value="Epimerase_deHydtase"/>
</dbReference>
<dbReference type="InterPro" id="IPR036291">
    <property type="entry name" value="NAD(P)-bd_dom_sf"/>
</dbReference>
<dbReference type="RefSeq" id="WP_068142563.1">
    <property type="nucleotide sequence ID" value="NZ_CP042914.1"/>
</dbReference>
<dbReference type="InterPro" id="IPR023393">
    <property type="entry name" value="START-like_dom_sf"/>
</dbReference>
<evidence type="ECO:0000256" key="2">
    <source>
        <dbReference type="ARBA" id="ARBA00009353"/>
    </source>
</evidence>
<dbReference type="Pfam" id="PF08338">
    <property type="entry name" value="DUF1731"/>
    <property type="match status" value="1"/>
</dbReference>
<evidence type="ECO:0000259" key="4">
    <source>
        <dbReference type="Pfam" id="PF03364"/>
    </source>
</evidence>
<feature type="domain" description="DUF1731" evidence="5">
    <location>
        <begin position="412"/>
        <end position="459"/>
    </location>
</feature>
<proteinExistence type="inferred from homology"/>
<dbReference type="Gene3D" id="3.30.530.20">
    <property type="match status" value="1"/>
</dbReference>
<reference evidence="6 7" key="1">
    <citation type="submission" date="2019-08" db="EMBL/GenBank/DDBJ databases">
        <title>Deep-cultivation of Planctomycetes and their phenomic and genomic characterization uncovers novel biology.</title>
        <authorList>
            <person name="Wiegand S."/>
            <person name="Jogler M."/>
            <person name="Boedeker C."/>
            <person name="Pinto D."/>
            <person name="Vollmers J."/>
            <person name="Rivas-Marin E."/>
            <person name="Kohn T."/>
            <person name="Peeters S.H."/>
            <person name="Heuer A."/>
            <person name="Rast P."/>
            <person name="Oberbeckmann S."/>
            <person name="Bunk B."/>
            <person name="Jeske O."/>
            <person name="Meyerdierks A."/>
            <person name="Storesund J.E."/>
            <person name="Kallscheuer N."/>
            <person name="Luecker S."/>
            <person name="Lage O.M."/>
            <person name="Pohl T."/>
            <person name="Merkel B.J."/>
            <person name="Hornburger P."/>
            <person name="Mueller R.-W."/>
            <person name="Bruemmer F."/>
            <person name="Labrenz M."/>
            <person name="Spormann A.M."/>
            <person name="Op den Camp H."/>
            <person name="Overmann J."/>
            <person name="Amann R."/>
            <person name="Jetten M.S.M."/>
            <person name="Mascher T."/>
            <person name="Medema M.H."/>
            <person name="Devos D.P."/>
            <person name="Kaster A.-K."/>
            <person name="Ovreas L."/>
            <person name="Rohde M."/>
            <person name="Galperin M.Y."/>
            <person name="Jogler C."/>
        </authorList>
    </citation>
    <scope>NUCLEOTIDE SEQUENCE [LARGE SCALE GENOMIC DNA]</scope>
    <source>
        <strain evidence="6 7">UC8</strain>
    </source>
</reference>
<dbReference type="Gene3D" id="3.40.50.720">
    <property type="entry name" value="NAD(P)-binding Rossmann-like Domain"/>
    <property type="match status" value="1"/>
</dbReference>
<accession>A0A5B9QMR3</accession>
<gene>
    <name evidence="6" type="ORF">UC8_22850</name>
</gene>
<protein>
    <submittedName>
        <fullName evidence="6">Epimerase family protein</fullName>
    </submittedName>
</protein>
<dbReference type="InterPro" id="IPR005031">
    <property type="entry name" value="COQ10_START"/>
</dbReference>
<dbReference type="PANTHER" id="PTHR11092">
    <property type="entry name" value="SUGAR NUCLEOTIDE EPIMERASE RELATED"/>
    <property type="match status" value="1"/>
</dbReference>
<dbReference type="KEGG" id="rul:UC8_22850"/>
<comment type="similarity">
    <text evidence="1">Belongs to the ribosome association toxin RatA family.</text>
</comment>
<dbReference type="InterPro" id="IPR010099">
    <property type="entry name" value="SDR39U1"/>
</dbReference>
<name>A0A5B9QMR3_9BACT</name>
<dbReference type="Proteomes" id="UP000325286">
    <property type="component" value="Chromosome"/>
</dbReference>